<dbReference type="PANTHER" id="PTHR31147:SF66">
    <property type="entry name" value="OS05G0315700 PROTEIN"/>
    <property type="match status" value="1"/>
</dbReference>
<name>A0AAD8WQG6_LOLMU</name>
<dbReference type="Proteomes" id="UP001231189">
    <property type="component" value="Unassembled WGS sequence"/>
</dbReference>
<dbReference type="GO" id="GO:0016747">
    <property type="term" value="F:acyltransferase activity, transferring groups other than amino-acyl groups"/>
    <property type="evidence" value="ECO:0007669"/>
    <property type="project" value="UniProtKB-ARBA"/>
</dbReference>
<proteinExistence type="inferred from homology"/>
<evidence type="ECO:0000256" key="2">
    <source>
        <dbReference type="ARBA" id="ARBA00022679"/>
    </source>
</evidence>
<reference evidence="3" key="1">
    <citation type="submission" date="2023-07" db="EMBL/GenBank/DDBJ databases">
        <title>A chromosome-level genome assembly of Lolium multiflorum.</title>
        <authorList>
            <person name="Chen Y."/>
            <person name="Copetti D."/>
            <person name="Kolliker R."/>
            <person name="Studer B."/>
        </authorList>
    </citation>
    <scope>NUCLEOTIDE SEQUENCE</scope>
    <source>
        <strain evidence="3">02402/16</strain>
        <tissue evidence="3">Leaf</tissue>
    </source>
</reference>
<dbReference type="EMBL" id="JAUUTY010000002">
    <property type="protein sequence ID" value="KAK1677132.1"/>
    <property type="molecule type" value="Genomic_DNA"/>
</dbReference>
<keyword evidence="2" id="KW-0808">Transferase</keyword>
<dbReference type="AlphaFoldDB" id="A0AAD8WQG6"/>
<comment type="similarity">
    <text evidence="1">Belongs to the plant acyltransferase family.</text>
</comment>
<sequence length="450" mass="49219">MVTFTACRSRPEVVVPARATPQEVKQLSDVDNQRDLRLYVTFIEFYRRRVVGVPEPSTASSIIKAALAEALVYYYPVAGRLRELPGGDKLVVDCTAEGVVFVEAHADVRLEEFGTPLVPPYPCVDELICQVGDLRAVVAKPLLYLQKTEFKCGGFALALTMCHNIVDAFGKIQLLKCIIDLARGQAVPSVLPSWERHLLVSSAEAASESYQAHNNAKSSPAETPPMMLEEMVTRTFLFGPKEIATLRVSLPARLARSATVFELITAAVWRCRTAALEHAPDERVCVVFLTNARGSWKRDPPLPPGFYGNAVFTTIAEAVVGKLCGGPLTYAVELVHEAKIRMTDEYVRLVLDVLARGERYVNVALDKAFIATDVSRSGNHLMDLGWAERVGGGGSMAGDIVNRLTSAYMSCKNAKGEECVMVPISLPELAMERFASQLTAVTKELARSSL</sequence>
<evidence type="ECO:0000256" key="1">
    <source>
        <dbReference type="ARBA" id="ARBA00009861"/>
    </source>
</evidence>
<dbReference type="Pfam" id="PF02458">
    <property type="entry name" value="Transferase"/>
    <property type="match status" value="1"/>
</dbReference>
<dbReference type="PANTHER" id="PTHR31147">
    <property type="entry name" value="ACYL TRANSFERASE 4"/>
    <property type="match status" value="1"/>
</dbReference>
<comment type="caution">
    <text evidence="3">The sequence shown here is derived from an EMBL/GenBank/DDBJ whole genome shotgun (WGS) entry which is preliminary data.</text>
</comment>
<dbReference type="Gene3D" id="3.30.559.10">
    <property type="entry name" value="Chloramphenicol acetyltransferase-like domain"/>
    <property type="match status" value="2"/>
</dbReference>
<keyword evidence="4" id="KW-1185">Reference proteome</keyword>
<dbReference type="InterPro" id="IPR050898">
    <property type="entry name" value="Plant_acyltransferase"/>
</dbReference>
<dbReference type="InterPro" id="IPR023213">
    <property type="entry name" value="CAT-like_dom_sf"/>
</dbReference>
<protein>
    <submittedName>
        <fullName evidence="3">Uncharacterized protein</fullName>
    </submittedName>
</protein>
<evidence type="ECO:0000313" key="3">
    <source>
        <dbReference type="EMBL" id="KAK1677132.1"/>
    </source>
</evidence>
<evidence type="ECO:0000313" key="4">
    <source>
        <dbReference type="Proteomes" id="UP001231189"/>
    </source>
</evidence>
<gene>
    <name evidence="3" type="ORF">QYE76_037980</name>
</gene>
<accession>A0AAD8WQG6</accession>
<organism evidence="3 4">
    <name type="scientific">Lolium multiflorum</name>
    <name type="common">Italian ryegrass</name>
    <name type="synonym">Lolium perenne subsp. multiflorum</name>
    <dbReference type="NCBI Taxonomy" id="4521"/>
    <lineage>
        <taxon>Eukaryota</taxon>
        <taxon>Viridiplantae</taxon>
        <taxon>Streptophyta</taxon>
        <taxon>Embryophyta</taxon>
        <taxon>Tracheophyta</taxon>
        <taxon>Spermatophyta</taxon>
        <taxon>Magnoliopsida</taxon>
        <taxon>Liliopsida</taxon>
        <taxon>Poales</taxon>
        <taxon>Poaceae</taxon>
        <taxon>BOP clade</taxon>
        <taxon>Pooideae</taxon>
        <taxon>Poodae</taxon>
        <taxon>Poeae</taxon>
        <taxon>Poeae Chloroplast Group 2 (Poeae type)</taxon>
        <taxon>Loliodinae</taxon>
        <taxon>Loliinae</taxon>
        <taxon>Lolium</taxon>
    </lineage>
</organism>